<dbReference type="AlphaFoldDB" id="A0A167YS69"/>
<reference evidence="2 3" key="1">
    <citation type="journal article" date="2016" name="Genome Biol. Evol.">
        <title>Divergent and convergent evolution of fungal pathogenicity.</title>
        <authorList>
            <person name="Shang Y."/>
            <person name="Xiao G."/>
            <person name="Zheng P."/>
            <person name="Cen K."/>
            <person name="Zhan S."/>
            <person name="Wang C."/>
        </authorList>
    </citation>
    <scope>NUCLEOTIDE SEQUENCE [LARGE SCALE GENOMIC DNA]</scope>
    <source>
        <strain evidence="2 3">RCEF 264</strain>
    </source>
</reference>
<feature type="compositionally biased region" description="Low complexity" evidence="1">
    <location>
        <begin position="1"/>
        <end position="15"/>
    </location>
</feature>
<dbReference type="OrthoDB" id="14339at2759"/>
<feature type="compositionally biased region" description="Pro residues" evidence="1">
    <location>
        <begin position="72"/>
        <end position="94"/>
    </location>
</feature>
<dbReference type="Proteomes" id="UP000076874">
    <property type="component" value="Unassembled WGS sequence"/>
</dbReference>
<feature type="compositionally biased region" description="Basic and acidic residues" evidence="1">
    <location>
        <begin position="173"/>
        <end position="188"/>
    </location>
</feature>
<keyword evidence="3" id="KW-1185">Reference proteome</keyword>
<feature type="compositionally biased region" description="Low complexity" evidence="1">
    <location>
        <begin position="28"/>
        <end position="51"/>
    </location>
</feature>
<evidence type="ECO:0000256" key="1">
    <source>
        <dbReference type="SAM" id="MobiDB-lite"/>
    </source>
</evidence>
<comment type="caution">
    <text evidence="2">The sequence shown here is derived from an EMBL/GenBank/DDBJ whole genome shotgun (WGS) entry which is preliminary data.</text>
</comment>
<gene>
    <name evidence="2" type="ORF">SPI_01201</name>
</gene>
<dbReference type="EMBL" id="AZHD01000002">
    <property type="protein sequence ID" value="OAA66625.1"/>
    <property type="molecule type" value="Genomic_DNA"/>
</dbReference>
<dbReference type="PANTHER" id="PTHR37332:SF1">
    <property type="entry name" value="ELMO DOMAIN-CONTAINING PROTEIN"/>
    <property type="match status" value="1"/>
</dbReference>
<proteinExistence type="predicted"/>
<feature type="compositionally biased region" description="Low complexity" evidence="1">
    <location>
        <begin position="233"/>
        <end position="246"/>
    </location>
</feature>
<feature type="compositionally biased region" description="Low complexity" evidence="1">
    <location>
        <begin position="196"/>
        <end position="225"/>
    </location>
</feature>
<feature type="compositionally biased region" description="Polar residues" evidence="1">
    <location>
        <begin position="60"/>
        <end position="71"/>
    </location>
</feature>
<organism evidence="2 3">
    <name type="scientific">Niveomyces insectorum RCEF 264</name>
    <dbReference type="NCBI Taxonomy" id="1081102"/>
    <lineage>
        <taxon>Eukaryota</taxon>
        <taxon>Fungi</taxon>
        <taxon>Dikarya</taxon>
        <taxon>Ascomycota</taxon>
        <taxon>Pezizomycotina</taxon>
        <taxon>Sordariomycetes</taxon>
        <taxon>Hypocreomycetidae</taxon>
        <taxon>Hypocreales</taxon>
        <taxon>Cordycipitaceae</taxon>
        <taxon>Niveomyces</taxon>
    </lineage>
</organism>
<sequence>MSSSSHLSGAPPSTSQNAAPPFATVSHNAGSHGTNNTSSTSTRAIAANASSLTTAPRPRPNTSAGEQTLPTQQPPSVPLPPPPPPPPPLLPPFLLPSGDRGHRPNVLTKERRPSLNKKPSFTRRRGSTSNGSGGAGVGFFSLHHHHHQSSHSVGGAIGGEGGGGGGRTLGRGLRADVGRGERTGEAPDLRVLGAHSPSSSATDNNNSSSNDNRAASETTVTTPSRTRPPLPPDWATTTATAAASSRNDARSPRPAVPVNTSSGSSSSISPNPLGGVTALTTTTTTTPAIDTTLSSLPNYYATKMLNGNMAGPAGNGLGISFAGNGAGNTAQASEAATLHLHLQEVANKRISTLDYLRKAHEGRVYWFNTLRFDRTDLARMPYFDARRLGRRATNYLLLGLSLPAVVDLNSAHAVELLRSLNALLAEFDAYQQLHTESGTSSSAASSLSRAARLPHMFRRATPGSKVRRTSSAAAGSTDLGGMLDGGANGGGGGGGSGGGMNGGAGNGTGVVSASAGADGFGGSALTLVTSEVGGGSGGYSNGGGDPLSATAASASSATTAPSSAFATYYDHNADLLPGEEYALLLTPSLPFEPDFFETFATLCDVLIECYTRILGLVPTPRECSGLVAELFGKADARVRKLLVQAAVKEFEDHSRAGVKTEVANVGKVVLGGLM</sequence>
<feature type="compositionally biased region" description="Gly residues" evidence="1">
    <location>
        <begin position="155"/>
        <end position="169"/>
    </location>
</feature>
<name>A0A167YS69_9HYPO</name>
<feature type="region of interest" description="Disordered" evidence="1">
    <location>
        <begin position="457"/>
        <end position="490"/>
    </location>
</feature>
<evidence type="ECO:0000313" key="3">
    <source>
        <dbReference type="Proteomes" id="UP000076874"/>
    </source>
</evidence>
<protein>
    <submittedName>
        <fullName evidence="2">Uncharacterized protein</fullName>
    </submittedName>
</protein>
<evidence type="ECO:0000313" key="2">
    <source>
        <dbReference type="EMBL" id="OAA66625.1"/>
    </source>
</evidence>
<accession>A0A167YS69</accession>
<feature type="region of interest" description="Disordered" evidence="1">
    <location>
        <begin position="1"/>
        <end position="279"/>
    </location>
</feature>
<dbReference type="PANTHER" id="PTHR37332">
    <property type="entry name" value="EXPRESSED PROTEIN"/>
    <property type="match status" value="1"/>
</dbReference>